<keyword evidence="2" id="KW-0285">Flavoprotein</keyword>
<dbReference type="OrthoDB" id="8522at2157"/>
<dbReference type="AlphaFoldDB" id="A0A2A2H0W9"/>
<dbReference type="PANTHER" id="PTHR33798">
    <property type="entry name" value="FLAVOPROTEIN OXYGENASE"/>
    <property type="match status" value="1"/>
</dbReference>
<dbReference type="Proteomes" id="UP000217784">
    <property type="component" value="Unassembled WGS sequence"/>
</dbReference>
<dbReference type="Gene3D" id="2.30.110.10">
    <property type="entry name" value="Electron Transport, Fmn-binding Protein, Chain A"/>
    <property type="match status" value="1"/>
</dbReference>
<evidence type="ECO:0000256" key="4">
    <source>
        <dbReference type="ARBA" id="ARBA00038054"/>
    </source>
</evidence>
<accession>A0A2A2H0W9</accession>
<protein>
    <recommendedName>
        <fullName evidence="5">Flavin reductase like domain-containing protein</fullName>
    </recommendedName>
</protein>
<sequence>MILENFKRESLIPLPVSFISTVSEDGVRNIAPYSCVMPILRPFDLVCVASAKMRDTFVNIKSTEEFVINMPGANMADKVMPTAMHVPFDVNEFELADLKEKPSTKVQAPGIDGCYAWMECKLHSMHEEEYNGVPYLLIMGKVVHLEIDDDVYNPEDGSWDLEKAKPLMMTESDRGMHFCTVKSIDKFEPYGAMFEDGKDPLSWMYEKKEVPDTGK</sequence>
<evidence type="ECO:0000259" key="5">
    <source>
        <dbReference type="SMART" id="SM00903"/>
    </source>
</evidence>
<comment type="similarity">
    <text evidence="4">Belongs to the flavoredoxin family.</text>
</comment>
<dbReference type="Pfam" id="PF01613">
    <property type="entry name" value="Flavin_Reduct"/>
    <property type="match status" value="1"/>
</dbReference>
<feature type="domain" description="Flavin reductase like" evidence="5">
    <location>
        <begin position="11"/>
        <end position="161"/>
    </location>
</feature>
<evidence type="ECO:0000256" key="1">
    <source>
        <dbReference type="ARBA" id="ARBA00001917"/>
    </source>
</evidence>
<keyword evidence="3" id="KW-0288">FMN</keyword>
<dbReference type="PANTHER" id="PTHR33798:SF5">
    <property type="entry name" value="FLAVIN REDUCTASE LIKE DOMAIN-CONTAINING PROTEIN"/>
    <property type="match status" value="1"/>
</dbReference>
<dbReference type="InterPro" id="IPR002563">
    <property type="entry name" value="Flavin_Rdtase-like_dom"/>
</dbReference>
<dbReference type="InterPro" id="IPR012349">
    <property type="entry name" value="Split_barrel_FMN-bd"/>
</dbReference>
<keyword evidence="7" id="KW-1185">Reference proteome</keyword>
<comment type="caution">
    <text evidence="6">The sequence shown here is derived from an EMBL/GenBank/DDBJ whole genome shotgun (WGS) entry which is preliminary data.</text>
</comment>
<comment type="cofactor">
    <cofactor evidence="1">
        <name>FMN</name>
        <dbReference type="ChEBI" id="CHEBI:58210"/>
    </cofactor>
</comment>
<gene>
    <name evidence="6" type="ORF">ASJ80_07115</name>
</gene>
<evidence type="ECO:0000256" key="3">
    <source>
        <dbReference type="ARBA" id="ARBA00022643"/>
    </source>
</evidence>
<name>A0A2A2H0W9_METBR</name>
<proteinExistence type="inferred from homology"/>
<dbReference type="GO" id="GO:0010181">
    <property type="term" value="F:FMN binding"/>
    <property type="evidence" value="ECO:0007669"/>
    <property type="project" value="InterPro"/>
</dbReference>
<reference evidence="6 7" key="1">
    <citation type="journal article" date="2017" name="BMC Genomics">
        <title>Genomic analysis of methanogenic archaea reveals a shift towards energy conservation.</title>
        <authorList>
            <person name="Gilmore S.P."/>
            <person name="Henske J.K."/>
            <person name="Sexton J.A."/>
            <person name="Solomon K.V."/>
            <person name="Seppala S."/>
            <person name="Yoo J.I."/>
            <person name="Huyett L.M."/>
            <person name="Pressman A."/>
            <person name="Cogan J.Z."/>
            <person name="Kivenson V."/>
            <person name="Peng X."/>
            <person name="Tan Y."/>
            <person name="Valentine D.L."/>
            <person name="O'Malley M.A."/>
        </authorList>
    </citation>
    <scope>NUCLEOTIDE SEQUENCE [LARGE SCALE GENOMIC DNA]</scope>
    <source>
        <strain evidence="6 7">M.o.H.</strain>
    </source>
</reference>
<dbReference type="RefSeq" id="WP_069583940.1">
    <property type="nucleotide sequence ID" value="NZ_LMVM01000040.1"/>
</dbReference>
<dbReference type="EMBL" id="LMVM01000040">
    <property type="protein sequence ID" value="PAV03037.1"/>
    <property type="molecule type" value="Genomic_DNA"/>
</dbReference>
<dbReference type="SMART" id="SM00903">
    <property type="entry name" value="Flavin_Reduct"/>
    <property type="match status" value="1"/>
</dbReference>
<dbReference type="SUPFAM" id="SSF50475">
    <property type="entry name" value="FMN-binding split barrel"/>
    <property type="match status" value="1"/>
</dbReference>
<organism evidence="6 7">
    <name type="scientific">Methanobacterium bryantii</name>
    <dbReference type="NCBI Taxonomy" id="2161"/>
    <lineage>
        <taxon>Archaea</taxon>
        <taxon>Methanobacteriati</taxon>
        <taxon>Methanobacteriota</taxon>
        <taxon>Methanomada group</taxon>
        <taxon>Methanobacteria</taxon>
        <taxon>Methanobacteriales</taxon>
        <taxon>Methanobacteriaceae</taxon>
        <taxon>Methanobacterium</taxon>
    </lineage>
</organism>
<evidence type="ECO:0000313" key="6">
    <source>
        <dbReference type="EMBL" id="PAV03037.1"/>
    </source>
</evidence>
<evidence type="ECO:0000313" key="7">
    <source>
        <dbReference type="Proteomes" id="UP000217784"/>
    </source>
</evidence>
<evidence type="ECO:0000256" key="2">
    <source>
        <dbReference type="ARBA" id="ARBA00022630"/>
    </source>
</evidence>